<evidence type="ECO:0000259" key="2">
    <source>
        <dbReference type="SMART" id="SM00871"/>
    </source>
</evidence>
<dbReference type="HOGENOM" id="CLU_113664_2_0_6"/>
<evidence type="ECO:0000256" key="1">
    <source>
        <dbReference type="SAM" id="MobiDB-lite"/>
    </source>
</evidence>
<dbReference type="SUPFAM" id="SSF55136">
    <property type="entry name" value="Probable bacterial effector-binding domain"/>
    <property type="match status" value="1"/>
</dbReference>
<dbReference type="InterPro" id="IPR010499">
    <property type="entry name" value="AraC_E-bd"/>
</dbReference>
<feature type="region of interest" description="Disordered" evidence="1">
    <location>
        <begin position="135"/>
        <end position="154"/>
    </location>
</feature>
<proteinExistence type="predicted"/>
<reference evidence="3 4" key="1">
    <citation type="journal article" date="2013" name="Genome Announc.">
        <title>Genome Sequence of the Obligate Gammaproteobacterial Methanotroph Methylomicrobium album Strain BG8.</title>
        <authorList>
            <person name="Kits K.D."/>
            <person name="Kalyuzhnaya M.G."/>
            <person name="Klotz M.G."/>
            <person name="Jetten M.S."/>
            <person name="Op den Camp H.J."/>
            <person name="Vuilleumier S."/>
            <person name="Bringel F."/>
            <person name="Dispirito A.A."/>
            <person name="Murrell J.C."/>
            <person name="Bruce D."/>
            <person name="Cheng J.F."/>
            <person name="Copeland A."/>
            <person name="Goodwin L."/>
            <person name="Hauser L."/>
            <person name="Lajus A."/>
            <person name="Land M.L."/>
            <person name="Lapidus A."/>
            <person name="Lucas S."/>
            <person name="Medigue C."/>
            <person name="Pitluck S."/>
            <person name="Woyke T."/>
            <person name="Zeytun A."/>
            <person name="Stein L.Y."/>
        </authorList>
    </citation>
    <scope>NUCLEOTIDE SEQUENCE [LARGE SCALE GENOMIC DNA]</scope>
    <source>
        <strain evidence="3 4">BG8</strain>
    </source>
</reference>
<dbReference type="RefSeq" id="WP_005373058.1">
    <property type="nucleotide sequence ID" value="NZ_CM001475.1"/>
</dbReference>
<protein>
    <submittedName>
        <fullName evidence="3">Transcriptional regulator, effector-binding domain/component</fullName>
    </submittedName>
</protein>
<evidence type="ECO:0000313" key="3">
    <source>
        <dbReference type="EMBL" id="EIC30438.1"/>
    </source>
</evidence>
<accession>H8GKE7</accession>
<gene>
    <name evidence="3" type="ORF">Metal_2739</name>
</gene>
<keyword evidence="4" id="KW-1185">Reference proteome</keyword>
<dbReference type="SMART" id="SM00871">
    <property type="entry name" value="AraC_E_bind"/>
    <property type="match status" value="1"/>
</dbReference>
<sequence>MIDTPQIVQTDEQPAAVIHLVVSCAEIVEAMDSAIAEVLSTLAAQGLSPAGPCFSFHRRRPTDTFDFEVGFPVDRPLNPAGRVRMGKLPAAKVARTVYRGGYEGLGTAWGQFCAWIDAEGLNPQDCLWERYVSGPESNPDPATWRTELNRPLVP</sequence>
<feature type="domain" description="AraC effector-binding" evidence="2">
    <location>
        <begin position="3"/>
        <end position="153"/>
    </location>
</feature>
<dbReference type="Gene3D" id="3.20.80.10">
    <property type="entry name" value="Regulatory factor, effector binding domain"/>
    <property type="match status" value="1"/>
</dbReference>
<dbReference type="Proteomes" id="UP000005090">
    <property type="component" value="Chromosome"/>
</dbReference>
<evidence type="ECO:0000313" key="4">
    <source>
        <dbReference type="Proteomes" id="UP000005090"/>
    </source>
</evidence>
<dbReference type="STRING" id="686340.Metal_2739"/>
<dbReference type="InterPro" id="IPR029442">
    <property type="entry name" value="GyrI-like"/>
</dbReference>
<dbReference type="EMBL" id="CM001475">
    <property type="protein sequence ID" value="EIC30438.1"/>
    <property type="molecule type" value="Genomic_DNA"/>
</dbReference>
<dbReference type="AlphaFoldDB" id="H8GKE7"/>
<dbReference type="Pfam" id="PF06445">
    <property type="entry name" value="GyrI-like"/>
    <property type="match status" value="1"/>
</dbReference>
<organism evidence="3 4">
    <name type="scientific">Methylomicrobium album BG8</name>
    <dbReference type="NCBI Taxonomy" id="686340"/>
    <lineage>
        <taxon>Bacteria</taxon>
        <taxon>Pseudomonadati</taxon>
        <taxon>Pseudomonadota</taxon>
        <taxon>Gammaproteobacteria</taxon>
        <taxon>Methylococcales</taxon>
        <taxon>Methylococcaceae</taxon>
        <taxon>Methylomicrobium</taxon>
    </lineage>
</organism>
<dbReference type="InterPro" id="IPR011256">
    <property type="entry name" value="Reg_factor_effector_dom_sf"/>
</dbReference>
<name>H8GKE7_METAL</name>
<dbReference type="eggNOG" id="COG4978">
    <property type="taxonomic scope" value="Bacteria"/>
</dbReference>